<dbReference type="Gene3D" id="3.30.200.20">
    <property type="entry name" value="Phosphorylase Kinase, domain 1"/>
    <property type="match status" value="1"/>
</dbReference>
<dbReference type="InterPro" id="IPR011009">
    <property type="entry name" value="Kinase-like_dom_sf"/>
</dbReference>
<dbReference type="InterPro" id="IPR052611">
    <property type="entry name" value="Plant_RLK_LysM"/>
</dbReference>
<evidence type="ECO:0000256" key="3">
    <source>
        <dbReference type="ARBA" id="ARBA00022692"/>
    </source>
</evidence>
<evidence type="ECO:0000256" key="1">
    <source>
        <dbReference type="ARBA" id="ARBA00004162"/>
    </source>
</evidence>
<dbReference type="GO" id="GO:0051707">
    <property type="term" value="P:response to other organism"/>
    <property type="evidence" value="ECO:0007669"/>
    <property type="project" value="UniProtKB-ARBA"/>
</dbReference>
<dbReference type="Gene3D" id="3.10.350.10">
    <property type="entry name" value="LysM domain"/>
    <property type="match status" value="1"/>
</dbReference>
<evidence type="ECO:0000256" key="7">
    <source>
        <dbReference type="ARBA" id="ARBA00022989"/>
    </source>
</evidence>
<keyword evidence="5" id="KW-0547">Nucleotide-binding</keyword>
<feature type="transmembrane region" description="Helical" evidence="10">
    <location>
        <begin position="274"/>
        <end position="300"/>
    </location>
</feature>
<dbReference type="Pfam" id="PF23472">
    <property type="entry name" value="LysM2_CERK1_LYK3_4_5"/>
    <property type="match status" value="1"/>
</dbReference>
<dbReference type="PROSITE" id="PS50011">
    <property type="entry name" value="PROTEIN_KINASE_DOM"/>
    <property type="match status" value="1"/>
</dbReference>
<dbReference type="InterPro" id="IPR056561">
    <property type="entry name" value="NFP_LYK_LysM1"/>
</dbReference>
<dbReference type="InterPro" id="IPR018392">
    <property type="entry name" value="LysM"/>
</dbReference>
<keyword evidence="4 11" id="KW-0732">Signal</keyword>
<dbReference type="InterPro" id="IPR056563">
    <property type="entry name" value="LysM3_LYK4_5"/>
</dbReference>
<sequence>MKHIILVFYILNSLYMCVLSQQNYSGISGQSCMEKDQTGQSPTNLYTCNGQYRICQNLLILTSRPQHNSVLTISNLANSDPEELARINNVTILTEFPTDKEVIVPVTCQCTGHEYYQANTTYNLRRHDTYLSVANDVYQGLTPCSSLMRANPHDEFNLHPNMELQVPLRCACPTSNQTADGIKHLVTYSLGQDDNIHDVANRFNVSSTSILDANGFSEENPNLYPSTAILIPLPAEPSNSQTIVRKSNKYENPIVSSPTPFASFPRKSKSIRKFYVVFAIEAGCVFLVLIVILSAGFLFYKRRSHRFPQRGNKESPKWVSREDLRVEIASFEKVLHVFGFEEITSSTENFSSNNRIKGSVYYGAFGREILVVKKMSRDASKEVNFLKKINHFNLIKREGVCTYQDRFYLVFEYMEKGSLKEWLSGNNSEEKLSWGRRIQIALDVAQGLDYLHSFTEPAYVHKNIKTSNILLNRNMRAKIANFSFAGAATKEATTSSSLSTHMVGTRGYLAPEYLETGLAAPKMDVYAFGVVILELITRKDASIKHHGRKVLLSAAVVSVMEGDNAEAELGLLMDPCLKGEKGTELALRIAKLSVACLMRQPERRPSMGDVVSTLLKIQADLLKTELTDVSSIRGYK</sequence>
<evidence type="ECO:0000256" key="6">
    <source>
        <dbReference type="ARBA" id="ARBA00022840"/>
    </source>
</evidence>
<evidence type="ECO:0000259" key="13">
    <source>
        <dbReference type="PROSITE" id="PS51782"/>
    </source>
</evidence>
<evidence type="ECO:0000256" key="11">
    <source>
        <dbReference type="SAM" id="SignalP"/>
    </source>
</evidence>
<dbReference type="Proteomes" id="UP000796880">
    <property type="component" value="Unassembled WGS sequence"/>
</dbReference>
<feature type="domain" description="Protein kinase" evidence="12">
    <location>
        <begin position="329"/>
        <end position="622"/>
    </location>
</feature>
<evidence type="ECO:0000313" key="15">
    <source>
        <dbReference type="Proteomes" id="UP000796880"/>
    </source>
</evidence>
<proteinExistence type="predicted"/>
<dbReference type="InterPro" id="IPR056562">
    <property type="entry name" value="LysM2_CERK1_LYK3_4_5"/>
</dbReference>
<dbReference type="GO" id="GO:0005524">
    <property type="term" value="F:ATP binding"/>
    <property type="evidence" value="ECO:0007669"/>
    <property type="project" value="UniProtKB-KW"/>
</dbReference>
<keyword evidence="2" id="KW-1003">Cell membrane</keyword>
<dbReference type="PROSITE" id="PS51782">
    <property type="entry name" value="LYSM"/>
    <property type="match status" value="1"/>
</dbReference>
<dbReference type="GO" id="GO:0005886">
    <property type="term" value="C:plasma membrane"/>
    <property type="evidence" value="ECO:0007669"/>
    <property type="project" value="UniProtKB-SubCell"/>
</dbReference>
<dbReference type="PROSITE" id="PS51257">
    <property type="entry name" value="PROKAR_LIPOPROTEIN"/>
    <property type="match status" value="1"/>
</dbReference>
<evidence type="ECO:0000256" key="10">
    <source>
        <dbReference type="SAM" id="Phobius"/>
    </source>
</evidence>
<keyword evidence="9" id="KW-1015">Disulfide bond</keyword>
<evidence type="ECO:0000256" key="4">
    <source>
        <dbReference type="ARBA" id="ARBA00022729"/>
    </source>
</evidence>
<dbReference type="InterPro" id="IPR000719">
    <property type="entry name" value="Prot_kinase_dom"/>
</dbReference>
<keyword evidence="3 10" id="KW-0812">Transmembrane</keyword>
<dbReference type="AlphaFoldDB" id="A0A8K0H609"/>
<keyword evidence="15" id="KW-1185">Reference proteome</keyword>
<dbReference type="Pfam" id="PF23446">
    <property type="entry name" value="LysM1_NFP_LYK"/>
    <property type="match status" value="1"/>
</dbReference>
<comment type="caution">
    <text evidence="14">The sequence shown here is derived from an EMBL/GenBank/DDBJ whole genome shotgun (WGS) entry which is preliminary data.</text>
</comment>
<feature type="domain" description="LysM" evidence="13">
    <location>
        <begin position="186"/>
        <end position="231"/>
    </location>
</feature>
<reference evidence="14" key="1">
    <citation type="submission" date="2020-03" db="EMBL/GenBank/DDBJ databases">
        <title>A high-quality chromosome-level genome assembly of a woody plant with both climbing and erect habits, Rhamnella rubrinervis.</title>
        <authorList>
            <person name="Lu Z."/>
            <person name="Yang Y."/>
            <person name="Zhu X."/>
            <person name="Sun Y."/>
        </authorList>
    </citation>
    <scope>NUCLEOTIDE SEQUENCE</scope>
    <source>
        <strain evidence="14">BYM</strain>
        <tissue evidence="14">Leaf</tissue>
    </source>
</reference>
<evidence type="ECO:0000313" key="14">
    <source>
        <dbReference type="EMBL" id="KAF3446268.1"/>
    </source>
</evidence>
<evidence type="ECO:0000256" key="9">
    <source>
        <dbReference type="ARBA" id="ARBA00023157"/>
    </source>
</evidence>
<evidence type="ECO:0000256" key="5">
    <source>
        <dbReference type="ARBA" id="ARBA00022741"/>
    </source>
</evidence>
<dbReference type="SUPFAM" id="SSF56112">
    <property type="entry name" value="Protein kinase-like (PK-like)"/>
    <property type="match status" value="1"/>
</dbReference>
<gene>
    <name evidence="14" type="ORF">FNV43_RR11447</name>
</gene>
<protein>
    <submittedName>
        <fullName evidence="14">Uncharacterized protein</fullName>
    </submittedName>
</protein>
<dbReference type="Pfam" id="PF23473">
    <property type="entry name" value="LysM3_LYK4_5"/>
    <property type="match status" value="1"/>
</dbReference>
<dbReference type="PANTHER" id="PTHR45927:SF7">
    <property type="entry name" value="LYSM-DOMAIN RECEPTOR-LIKE KINASE"/>
    <property type="match status" value="1"/>
</dbReference>
<comment type="subcellular location">
    <subcellularLocation>
        <location evidence="1">Cell membrane</location>
        <topology evidence="1">Single-pass membrane protein</topology>
    </subcellularLocation>
</comment>
<dbReference type="OrthoDB" id="4062651at2759"/>
<evidence type="ECO:0000256" key="2">
    <source>
        <dbReference type="ARBA" id="ARBA00022475"/>
    </source>
</evidence>
<dbReference type="Pfam" id="PF00069">
    <property type="entry name" value="Pkinase"/>
    <property type="match status" value="1"/>
</dbReference>
<dbReference type="EMBL" id="VOIH02000005">
    <property type="protein sequence ID" value="KAF3446268.1"/>
    <property type="molecule type" value="Genomic_DNA"/>
</dbReference>
<feature type="signal peptide" evidence="11">
    <location>
        <begin position="1"/>
        <end position="20"/>
    </location>
</feature>
<accession>A0A8K0H609</accession>
<dbReference type="Gene3D" id="1.10.510.10">
    <property type="entry name" value="Transferase(Phosphotransferase) domain 1"/>
    <property type="match status" value="1"/>
</dbReference>
<keyword evidence="7 10" id="KW-1133">Transmembrane helix</keyword>
<evidence type="ECO:0000256" key="8">
    <source>
        <dbReference type="ARBA" id="ARBA00023136"/>
    </source>
</evidence>
<dbReference type="PANTHER" id="PTHR45927">
    <property type="entry name" value="LYSM-DOMAIN RECEPTOR-LIKE KINASE-RELATED"/>
    <property type="match status" value="1"/>
</dbReference>
<feature type="chain" id="PRO_5035474929" evidence="11">
    <location>
        <begin position="21"/>
        <end position="636"/>
    </location>
</feature>
<keyword evidence="8 10" id="KW-0472">Membrane</keyword>
<name>A0A8K0H609_9ROSA</name>
<keyword evidence="6" id="KW-0067">ATP-binding</keyword>
<evidence type="ECO:0000259" key="12">
    <source>
        <dbReference type="PROSITE" id="PS50011"/>
    </source>
</evidence>
<organism evidence="14 15">
    <name type="scientific">Rhamnella rubrinervis</name>
    <dbReference type="NCBI Taxonomy" id="2594499"/>
    <lineage>
        <taxon>Eukaryota</taxon>
        <taxon>Viridiplantae</taxon>
        <taxon>Streptophyta</taxon>
        <taxon>Embryophyta</taxon>
        <taxon>Tracheophyta</taxon>
        <taxon>Spermatophyta</taxon>
        <taxon>Magnoliopsida</taxon>
        <taxon>eudicotyledons</taxon>
        <taxon>Gunneridae</taxon>
        <taxon>Pentapetalae</taxon>
        <taxon>rosids</taxon>
        <taxon>fabids</taxon>
        <taxon>Rosales</taxon>
        <taxon>Rhamnaceae</taxon>
        <taxon>rhamnoid group</taxon>
        <taxon>Rhamneae</taxon>
        <taxon>Rhamnella</taxon>
    </lineage>
</organism>
<dbReference type="InterPro" id="IPR036779">
    <property type="entry name" value="LysM_dom_sf"/>
</dbReference>
<dbReference type="GO" id="GO:0004672">
    <property type="term" value="F:protein kinase activity"/>
    <property type="evidence" value="ECO:0007669"/>
    <property type="project" value="InterPro"/>
</dbReference>
<dbReference type="FunFam" id="1.10.510.10:FF:000468">
    <property type="entry name" value="PTI1-like tyrosine-protein kinase 3"/>
    <property type="match status" value="1"/>
</dbReference>